<comment type="cofactor">
    <cofactor evidence="1">
        <name>FAD</name>
        <dbReference type="ChEBI" id="CHEBI:57692"/>
    </cofactor>
</comment>
<dbReference type="UniPathway" id="UPA00232"/>
<evidence type="ECO:0000313" key="9">
    <source>
        <dbReference type="EMBL" id="SJL85252.1"/>
    </source>
</evidence>
<comment type="similarity">
    <text evidence="3">Belongs to the UbiH/COQ6 family.</text>
</comment>
<dbReference type="GO" id="GO:0006744">
    <property type="term" value="P:ubiquinone biosynthetic process"/>
    <property type="evidence" value="ECO:0007669"/>
    <property type="project" value="UniProtKB-UniPathway"/>
</dbReference>
<dbReference type="STRING" id="1918946.VPAL9027_03282"/>
<dbReference type="InterPro" id="IPR051205">
    <property type="entry name" value="UbiH/COQ6_monooxygenase"/>
</dbReference>
<dbReference type="Gene3D" id="3.50.50.60">
    <property type="entry name" value="FAD/NAD(P)-binding domain"/>
    <property type="match status" value="2"/>
</dbReference>
<dbReference type="NCBIfam" id="TIGR01984">
    <property type="entry name" value="UbiH"/>
    <property type="match status" value="1"/>
</dbReference>
<evidence type="ECO:0000259" key="8">
    <source>
        <dbReference type="Pfam" id="PF01494"/>
    </source>
</evidence>
<dbReference type="GO" id="GO:0071949">
    <property type="term" value="F:FAD binding"/>
    <property type="evidence" value="ECO:0007669"/>
    <property type="project" value="InterPro"/>
</dbReference>
<dbReference type="PRINTS" id="PR00420">
    <property type="entry name" value="RNGMNOXGNASE"/>
</dbReference>
<comment type="pathway">
    <text evidence="2">Cofactor biosynthesis; ubiquinone biosynthesis.</text>
</comment>
<evidence type="ECO:0000256" key="4">
    <source>
        <dbReference type="ARBA" id="ARBA00022630"/>
    </source>
</evidence>
<keyword evidence="6 9" id="KW-0560">Oxidoreductase</keyword>
<sequence length="391" mass="43066">MKTFDVIIAGGAMAGGTLALAISQLSHQTLSVAVIEAYQSDNQSHPGFDSRAIALSYGTVETLKTFGIWPHLAGVVTPIKHIHVSDRQHFGMTDIDHNDVDLEALGYVVELADVGNVYSELLSHHENIDVFCPAKVAGIERFQDSVTVSLSNGERVQGQLLVAADGALSTCSELVGLEFTDHDFGQHAIIANVVASELHQGRAFERFTEHGPIAMLPMSDNRLSLVWCVPPEKVHEIMNCADDAFLAELQRMFGWRLGEFKRVGARTSYPLQLRVRDKNISHRFAIVGNAAQTLHPIAGQGFNLGIRDVATLAEEITANDCIGEYRQLARFQRRREEDRHATITLTSSLVHLFSNQWATLSLSRSLGLFTVDNIPQLKAPLLKRTLGIVNR</sequence>
<dbReference type="Pfam" id="PF01494">
    <property type="entry name" value="FAD_binding_3"/>
    <property type="match status" value="1"/>
</dbReference>
<evidence type="ECO:0000313" key="10">
    <source>
        <dbReference type="Proteomes" id="UP000189475"/>
    </source>
</evidence>
<keyword evidence="7" id="KW-0503">Monooxygenase</keyword>
<dbReference type="InterPro" id="IPR018168">
    <property type="entry name" value="Ubi_Hdrlase_CS"/>
</dbReference>
<dbReference type="EC" id="1.14.13.-" evidence="9"/>
<feature type="domain" description="FAD-binding" evidence="8">
    <location>
        <begin position="4"/>
        <end position="317"/>
    </location>
</feature>
<evidence type="ECO:0000256" key="5">
    <source>
        <dbReference type="ARBA" id="ARBA00022827"/>
    </source>
</evidence>
<dbReference type="AlphaFoldDB" id="A0A1R4B8K5"/>
<accession>A0A1R4B8K5</accession>
<evidence type="ECO:0000256" key="2">
    <source>
        <dbReference type="ARBA" id="ARBA00004749"/>
    </source>
</evidence>
<keyword evidence="5" id="KW-0274">FAD</keyword>
<dbReference type="FunFam" id="3.50.50.60:FF:000123">
    <property type="entry name" value="2-octaprenyl-6-methoxyphenyl hydroxylase"/>
    <property type="match status" value="1"/>
</dbReference>
<dbReference type="GO" id="GO:0008681">
    <property type="term" value="F:2-octaprenyl-6-methoxyphenol hydroxylase activity"/>
    <property type="evidence" value="ECO:0007669"/>
    <property type="project" value="InterPro"/>
</dbReference>
<dbReference type="InterPro" id="IPR010971">
    <property type="entry name" value="UbiH/COQ6"/>
</dbReference>
<dbReference type="NCBIfam" id="NF004356">
    <property type="entry name" value="PRK05732.1"/>
    <property type="match status" value="1"/>
</dbReference>
<dbReference type="EMBL" id="FUFT01000012">
    <property type="protein sequence ID" value="SJL85252.1"/>
    <property type="molecule type" value="Genomic_DNA"/>
</dbReference>
<dbReference type="PANTHER" id="PTHR43876:SF8">
    <property type="entry name" value="2-OCTAPRENYL-6-METHOXYPHENOL HYDROXYLASE"/>
    <property type="match status" value="1"/>
</dbReference>
<keyword evidence="4" id="KW-0285">Flavoprotein</keyword>
<dbReference type="NCBIfam" id="TIGR01988">
    <property type="entry name" value="Ubi-OHases"/>
    <property type="match status" value="1"/>
</dbReference>
<dbReference type="PROSITE" id="PS01304">
    <property type="entry name" value="UBIH"/>
    <property type="match status" value="1"/>
</dbReference>
<evidence type="ECO:0000256" key="7">
    <source>
        <dbReference type="ARBA" id="ARBA00023033"/>
    </source>
</evidence>
<gene>
    <name evidence="9" type="primary">ubiH</name>
    <name evidence="9" type="ORF">VPAL9027_03282</name>
</gene>
<dbReference type="Proteomes" id="UP000189475">
    <property type="component" value="Unassembled WGS sequence"/>
</dbReference>
<protein>
    <submittedName>
        <fullName evidence="9">2-octaprenyl-6-methoxyphenol hydroxylase</fullName>
        <ecNumber evidence="9">1.14.13.-</ecNumber>
    </submittedName>
</protein>
<dbReference type="OrthoDB" id="9769565at2"/>
<dbReference type="PANTHER" id="PTHR43876">
    <property type="entry name" value="UBIQUINONE BIOSYNTHESIS MONOOXYGENASE COQ6, MITOCHONDRIAL"/>
    <property type="match status" value="1"/>
</dbReference>
<dbReference type="InterPro" id="IPR036188">
    <property type="entry name" value="FAD/NAD-bd_sf"/>
</dbReference>
<organism evidence="9 10">
    <name type="scientific">Vibrio palustris</name>
    <dbReference type="NCBI Taxonomy" id="1918946"/>
    <lineage>
        <taxon>Bacteria</taxon>
        <taxon>Pseudomonadati</taxon>
        <taxon>Pseudomonadota</taxon>
        <taxon>Gammaproteobacteria</taxon>
        <taxon>Vibrionales</taxon>
        <taxon>Vibrionaceae</taxon>
        <taxon>Vibrio</taxon>
    </lineage>
</organism>
<evidence type="ECO:0000256" key="6">
    <source>
        <dbReference type="ARBA" id="ARBA00023002"/>
    </source>
</evidence>
<dbReference type="InterPro" id="IPR011295">
    <property type="entry name" value="UbiH"/>
</dbReference>
<evidence type="ECO:0000256" key="3">
    <source>
        <dbReference type="ARBA" id="ARBA00005349"/>
    </source>
</evidence>
<evidence type="ECO:0000256" key="1">
    <source>
        <dbReference type="ARBA" id="ARBA00001974"/>
    </source>
</evidence>
<dbReference type="SUPFAM" id="SSF51905">
    <property type="entry name" value="FAD/NAD(P)-binding domain"/>
    <property type="match status" value="1"/>
</dbReference>
<name>A0A1R4B8K5_9VIBR</name>
<keyword evidence="10" id="KW-1185">Reference proteome</keyword>
<proteinExistence type="inferred from homology"/>
<reference evidence="9 10" key="1">
    <citation type="submission" date="2017-02" db="EMBL/GenBank/DDBJ databases">
        <authorList>
            <person name="Peterson S.W."/>
        </authorList>
    </citation>
    <scope>NUCLEOTIDE SEQUENCE [LARGE SCALE GENOMIC DNA]</scope>
    <source>
        <strain evidence="9 10">CECT 9027</strain>
    </source>
</reference>
<dbReference type="RefSeq" id="WP_077315643.1">
    <property type="nucleotide sequence ID" value="NZ_AP024887.1"/>
</dbReference>
<dbReference type="InterPro" id="IPR002938">
    <property type="entry name" value="FAD-bd"/>
</dbReference>